<dbReference type="Pfam" id="PF00027">
    <property type="entry name" value="cNMP_binding"/>
    <property type="match status" value="1"/>
</dbReference>
<evidence type="ECO:0000259" key="1">
    <source>
        <dbReference type="PROSITE" id="PS50042"/>
    </source>
</evidence>
<evidence type="ECO:0000313" key="3">
    <source>
        <dbReference type="Proteomes" id="UP001153642"/>
    </source>
</evidence>
<protein>
    <submittedName>
        <fullName evidence="2">Crp/Fnr family transcriptional regulator</fullName>
    </submittedName>
</protein>
<comment type="caution">
    <text evidence="2">The sequence shown here is derived from an EMBL/GenBank/DDBJ whole genome shotgun (WGS) entry which is preliminary data.</text>
</comment>
<evidence type="ECO:0000313" key="2">
    <source>
        <dbReference type="EMBL" id="MDG3586533.1"/>
    </source>
</evidence>
<dbReference type="SUPFAM" id="SSF51206">
    <property type="entry name" value="cAMP-binding domain-like"/>
    <property type="match status" value="1"/>
</dbReference>
<gene>
    <name evidence="2" type="ORF">OSR52_11710</name>
</gene>
<dbReference type="Proteomes" id="UP001153642">
    <property type="component" value="Unassembled WGS sequence"/>
</dbReference>
<sequence>MNPSEENITHRFFKHLNTFVTVEEKDFPHILSYFNTVKLSKKEIAVRAGGKCNTKYFVLSGCLHMFFTDEKGADRTIQFALENWWLTDALALHHQTNTDFNIQAVEDSEVLEIETDNHDLLLEAYPQMEKYFRMMYQIAYGASVKRMYYIFNYSKEEIFFSFREQFPEFVQRVPQYLIATYLGLTPEYLSKLRAKKVS</sequence>
<proteinExistence type="predicted"/>
<name>A0ABT6FTD0_9FLAO</name>
<dbReference type="InterPro" id="IPR018490">
    <property type="entry name" value="cNMP-bd_dom_sf"/>
</dbReference>
<dbReference type="CDD" id="cd00038">
    <property type="entry name" value="CAP_ED"/>
    <property type="match status" value="1"/>
</dbReference>
<dbReference type="InterPro" id="IPR014710">
    <property type="entry name" value="RmlC-like_jellyroll"/>
</dbReference>
<feature type="domain" description="Cyclic nucleotide-binding" evidence="1">
    <location>
        <begin position="18"/>
        <end position="122"/>
    </location>
</feature>
<reference evidence="2" key="1">
    <citation type="submission" date="2022-11" db="EMBL/GenBank/DDBJ databases">
        <title>High-quality draft genome sequence of Galbibacter sp. strain CMA-7.</title>
        <authorList>
            <person name="Wei L."/>
            <person name="Dong C."/>
            <person name="Shao Z."/>
        </authorList>
    </citation>
    <scope>NUCLEOTIDE SEQUENCE</scope>
    <source>
        <strain evidence="2">CMA-7</strain>
    </source>
</reference>
<dbReference type="RefSeq" id="WP_277900266.1">
    <property type="nucleotide sequence ID" value="NZ_JAPMUA010000004.1"/>
</dbReference>
<dbReference type="Gene3D" id="2.60.120.10">
    <property type="entry name" value="Jelly Rolls"/>
    <property type="match status" value="1"/>
</dbReference>
<dbReference type="PROSITE" id="PS50042">
    <property type="entry name" value="CNMP_BINDING_3"/>
    <property type="match status" value="1"/>
</dbReference>
<organism evidence="2 3">
    <name type="scientific">Galbibacter pacificus</name>
    <dbReference type="NCBI Taxonomy" id="2996052"/>
    <lineage>
        <taxon>Bacteria</taxon>
        <taxon>Pseudomonadati</taxon>
        <taxon>Bacteroidota</taxon>
        <taxon>Flavobacteriia</taxon>
        <taxon>Flavobacteriales</taxon>
        <taxon>Flavobacteriaceae</taxon>
        <taxon>Galbibacter</taxon>
    </lineage>
</organism>
<accession>A0ABT6FTD0</accession>
<keyword evidence="3" id="KW-1185">Reference proteome</keyword>
<dbReference type="InterPro" id="IPR000595">
    <property type="entry name" value="cNMP-bd_dom"/>
</dbReference>
<dbReference type="EMBL" id="JAPMUA010000004">
    <property type="protein sequence ID" value="MDG3586533.1"/>
    <property type="molecule type" value="Genomic_DNA"/>
</dbReference>